<dbReference type="PANTHER" id="PTHR33662:SF3">
    <property type="entry name" value="FIBROUS SHEATH CABYR-BINDING PROTEIN-LIKE-RELATED"/>
    <property type="match status" value="1"/>
</dbReference>
<organism evidence="5 6">
    <name type="scientific">Paramormyrops kingsleyae</name>
    <dbReference type="NCBI Taxonomy" id="1676925"/>
    <lineage>
        <taxon>Eukaryota</taxon>
        <taxon>Metazoa</taxon>
        <taxon>Chordata</taxon>
        <taxon>Craniata</taxon>
        <taxon>Vertebrata</taxon>
        <taxon>Euteleostomi</taxon>
        <taxon>Actinopterygii</taxon>
        <taxon>Neopterygii</taxon>
        <taxon>Teleostei</taxon>
        <taxon>Osteoglossocephala</taxon>
        <taxon>Osteoglossomorpha</taxon>
        <taxon>Osteoglossiformes</taxon>
        <taxon>Mormyridae</taxon>
        <taxon>Paramormyrops</taxon>
    </lineage>
</organism>
<dbReference type="InterPro" id="IPR023236">
    <property type="entry name" value="OTULINL"/>
</dbReference>
<reference evidence="5" key="2">
    <citation type="submission" date="2025-09" db="UniProtKB">
        <authorList>
            <consortium name="Ensembl"/>
        </authorList>
    </citation>
    <scope>IDENTIFICATION</scope>
</reference>
<protein>
    <submittedName>
        <fullName evidence="5">OTU deubiquitinase with linear linkage specificity</fullName>
    </submittedName>
</protein>
<name>A0A3B3TCT9_9TELE</name>
<dbReference type="InterPro" id="IPR023235">
    <property type="entry name" value="FAM105"/>
</dbReference>
<dbReference type="PRINTS" id="PR02056">
    <property type="entry name" value="PROTEINF105A"/>
</dbReference>
<evidence type="ECO:0000256" key="1">
    <source>
        <dbReference type="ARBA" id="ARBA00004496"/>
    </source>
</evidence>
<dbReference type="RefSeq" id="XP_023663176.1">
    <property type="nucleotide sequence ID" value="XM_023807408.2"/>
</dbReference>
<feature type="compositionally biased region" description="Polar residues" evidence="4">
    <location>
        <begin position="25"/>
        <end position="38"/>
    </location>
</feature>
<dbReference type="GO" id="GO:1990108">
    <property type="term" value="P:protein linear deubiquitination"/>
    <property type="evidence" value="ECO:0007669"/>
    <property type="project" value="TreeGrafter"/>
</dbReference>
<sequence length="719" mass="79621">MGSCCGHQLQCKGSADEGKSLLNAAGNTDTNRKQTSTENNKEDEHKDAAYEERNLKIRSQLDMAMKIEPCGVEEDLNESSPETDISYADDPIHENHTCKNQNGDSETKKGCVESKECPIPDHIKSFATSVDACVQQAGNAPLQDLLHDPASVHGEALFPTGTDVWSHKTGHECKDEKSPTSGSGHFETPFLLLEVQQDLKDTQGEAGLCENVPHLNVTRTPGHAALLQTHSGNAHMMDLGVIAPVTDGKSQERGSIGQDSLLEPAVKLLNAVTSSETTGVDEQNCIVNCVSELQAPKLEEQVETCESYSGEEDLNRPVDLQEVPSLGDLVTEETEQQKSRSEEGIEEEKEEGTSAEETQASVRGKEQNSLPDVQAQVPEEAKDVDADPSTEVTAETLAAESEDISEEDLYRGEDEIIQENIKKMELLSQVASPEVQDKCSVKAEVNVLTYSQREWKGNTAKCTLIRKGYEVVAQNFGSLRRVRGDNYCALRATLFQVLTQIEELPAWIQEEDLTLLPEKMLAEKELVGSWRFPLQCRATEALSTTEQLTHALKLLRNTFQEAAQVGDAEERQKICEQVFQGGEEEYGLLEALKLLMLRAAVELHASMQRGDDVPVFCWLLFARDTSGNPSTFLANHLSHVGSTGGLEQVEMFLLGYTLQRTIQVFRLYKVDTEEFVTYYPDDHKDDWPCVCLVTEDDRHYNVPVNKLAEPKIPEAHVTS</sequence>
<dbReference type="GO" id="GO:0004843">
    <property type="term" value="F:cysteine-type deubiquitinase activity"/>
    <property type="evidence" value="ECO:0007669"/>
    <property type="project" value="TreeGrafter"/>
</dbReference>
<comment type="similarity">
    <text evidence="2">Belongs to the peptidase C65 family. Otulin subfamily.</text>
</comment>
<dbReference type="Ensembl" id="ENSPKIT00000021595.1">
    <property type="protein sequence ID" value="ENSPKIP00000040574.1"/>
    <property type="gene ID" value="ENSPKIG00000017476.1"/>
</dbReference>
<keyword evidence="6" id="KW-1185">Reference proteome</keyword>
<evidence type="ECO:0000256" key="3">
    <source>
        <dbReference type="ARBA" id="ARBA00022490"/>
    </source>
</evidence>
<evidence type="ECO:0000256" key="2">
    <source>
        <dbReference type="ARBA" id="ARBA00010267"/>
    </source>
</evidence>
<dbReference type="GeneID" id="111841571"/>
<feature type="region of interest" description="Disordered" evidence="4">
    <location>
        <begin position="304"/>
        <end position="404"/>
    </location>
</feature>
<feature type="region of interest" description="Disordered" evidence="4">
    <location>
        <begin position="74"/>
        <end position="112"/>
    </location>
</feature>
<comment type="subcellular location">
    <subcellularLocation>
        <location evidence="1">Cytoplasm</location>
    </subcellularLocation>
</comment>
<dbReference type="AlphaFoldDB" id="A0A3B3TCT9"/>
<proteinExistence type="inferred from homology"/>
<dbReference type="PRINTS" id="PR02055">
    <property type="entry name" value="PROTEINF105"/>
</dbReference>
<dbReference type="GeneTree" id="ENSGT00390000009802"/>
<dbReference type="Pfam" id="PF16218">
    <property type="entry name" value="Peptidase_C101"/>
    <property type="match status" value="1"/>
</dbReference>
<feature type="compositionally biased region" description="Basic and acidic residues" evidence="4">
    <location>
        <begin position="39"/>
        <end position="49"/>
    </location>
</feature>
<keyword evidence="3" id="KW-0963">Cytoplasm</keyword>
<feature type="region of interest" description="Disordered" evidence="4">
    <location>
        <begin position="18"/>
        <end position="49"/>
    </location>
</feature>
<accession>A0A3B3TCT9</accession>
<evidence type="ECO:0000313" key="6">
    <source>
        <dbReference type="Proteomes" id="UP000261540"/>
    </source>
</evidence>
<reference evidence="5" key="1">
    <citation type="submission" date="2025-08" db="UniProtKB">
        <authorList>
            <consortium name="Ensembl"/>
        </authorList>
    </citation>
    <scope>IDENTIFICATION</scope>
</reference>
<dbReference type="Proteomes" id="UP000261540">
    <property type="component" value="Unplaced"/>
</dbReference>
<dbReference type="STRING" id="1676925.ENSPKIP00000040574"/>
<dbReference type="KEGG" id="pki:111841571"/>
<evidence type="ECO:0000313" key="5">
    <source>
        <dbReference type="Ensembl" id="ENSPKIP00000040574.1"/>
    </source>
</evidence>
<dbReference type="OrthoDB" id="5962728at2759"/>
<dbReference type="PANTHER" id="PTHR33662">
    <property type="entry name" value="OTU DEUBIQUITINASE WITH LINEAR LINKAGE-SPECIFICITY A-RELATED"/>
    <property type="match status" value="1"/>
</dbReference>
<dbReference type="GO" id="GO:0005737">
    <property type="term" value="C:cytoplasm"/>
    <property type="evidence" value="ECO:0007669"/>
    <property type="project" value="UniProtKB-SubCell"/>
</dbReference>
<evidence type="ECO:0000256" key="4">
    <source>
        <dbReference type="SAM" id="MobiDB-lite"/>
    </source>
</evidence>
<feature type="compositionally biased region" description="Acidic residues" evidence="4">
    <location>
        <begin position="344"/>
        <end position="354"/>
    </location>
</feature>